<proteinExistence type="predicted"/>
<dbReference type="Proteomes" id="UP000433876">
    <property type="component" value="Unassembled WGS sequence"/>
</dbReference>
<dbReference type="EMBL" id="NMPR01000082">
    <property type="protein sequence ID" value="KAA8631247.1"/>
    <property type="molecule type" value="Genomic_DNA"/>
</dbReference>
<dbReference type="AlphaFoldDB" id="A0A8S8ZKB6"/>
<reference evidence="1 2" key="1">
    <citation type="submission" date="2017-07" db="EMBL/GenBank/DDBJ databases">
        <title>Genome sequence of the Sordaria macrospora wild type strain R19027.</title>
        <authorList>
            <person name="Nowrousian M."/>
            <person name="Teichert I."/>
            <person name="Kueck U."/>
        </authorList>
    </citation>
    <scope>NUCLEOTIDE SEQUENCE [LARGE SCALE GENOMIC DNA]</scope>
    <source>
        <strain evidence="1 2">R19027</strain>
        <tissue evidence="1">Mycelium</tissue>
    </source>
</reference>
<dbReference type="VEuPathDB" id="FungiDB:SMAC_08264"/>
<protein>
    <submittedName>
        <fullName evidence="1">Uncharacterized protein</fullName>
    </submittedName>
</protein>
<sequence>MTKHIPLTFNKPDRWLRILDDWNDDNNRDLMSQIEKLSVTFNNWKFVTHLHEMIAKENQGQQIKDDDAHRQHLAQEIKQRFSAAIRPLIDHLINSDKTDATMTTKKAAPLLVRLSQLYLNLVPLPQWPDGLDRHPSTMEFSTRALYRSLMARNREGADVGRRLLLPGLEEAFRLGFDCTSQLTTLHIIATEDDLASLLCKALEDRNSKLCANLEEFSGRYIPNNRYGWKRQLWPLFVRIPLEEDFQVGGLSGTLAQDREVEVKCADEAIELFVARCPKLKRLEVQRPRERKLRLHPLAAERGLEVLNVNGRYMDDRPICMTLLGRLATANTEIQLMDVTALVRDLPWGSLIGRWLGADVRTGVVLYKKGPAAEA</sequence>
<organism evidence="1 2">
    <name type="scientific">Sordaria macrospora</name>
    <dbReference type="NCBI Taxonomy" id="5147"/>
    <lineage>
        <taxon>Eukaryota</taxon>
        <taxon>Fungi</taxon>
        <taxon>Dikarya</taxon>
        <taxon>Ascomycota</taxon>
        <taxon>Pezizomycotina</taxon>
        <taxon>Sordariomycetes</taxon>
        <taxon>Sordariomycetidae</taxon>
        <taxon>Sordariales</taxon>
        <taxon>Sordariaceae</taxon>
        <taxon>Sordaria</taxon>
    </lineage>
</organism>
<gene>
    <name evidence="1" type="ORF">SMACR_08264</name>
</gene>
<accession>A0A8S8ZKB6</accession>
<comment type="caution">
    <text evidence="1">The sequence shown here is derived from an EMBL/GenBank/DDBJ whole genome shotgun (WGS) entry which is preliminary data.</text>
</comment>
<name>A0A8S8ZKB6_SORMA</name>
<evidence type="ECO:0000313" key="1">
    <source>
        <dbReference type="EMBL" id="KAA8631247.1"/>
    </source>
</evidence>
<evidence type="ECO:0000313" key="2">
    <source>
        <dbReference type="Proteomes" id="UP000433876"/>
    </source>
</evidence>